<evidence type="ECO:0000256" key="1">
    <source>
        <dbReference type="SAM" id="MobiDB-lite"/>
    </source>
</evidence>
<evidence type="ECO:0000313" key="3">
    <source>
        <dbReference type="Proteomes" id="UP000438983"/>
    </source>
</evidence>
<sequence length="321" mass="36627">MPTPLIPQEIYVLERYSSKDYYLHMQDAWEAMLQHVESCLQRFMQQLPPDYRMRPLPYQPDIVWGQTVLPIFRETMQSLNEGFIELTHGIHSGLGAAISVENDLRGAREYSEEWMDEVEPGAAHQYWELIGRASFFAGNILRTTQAIWCRGALSTRYNPSSRGPLDPPTAWPRYRSNPRVQVRTGEPILQTGIYLPEVEDSCPQFLIASGKHSKYERTAPEARVGLSPSGFQSASEQPTLWTLVERVPGETVPLDEGKGPSALPPPPTYAGQPCPRSGYWYTRAQRDSRRRFEQDEVFPSIPSEVSKGYTLWHWDTDQSGH</sequence>
<evidence type="ECO:0000313" key="2">
    <source>
        <dbReference type="EMBL" id="QGZ30927.1"/>
    </source>
</evidence>
<dbReference type="Proteomes" id="UP000438983">
    <property type="component" value="Chromosome"/>
</dbReference>
<feature type="region of interest" description="Disordered" evidence="1">
    <location>
        <begin position="252"/>
        <end position="277"/>
    </location>
</feature>
<dbReference type="RefSeq" id="WP_158188409.1">
    <property type="nucleotide sequence ID" value="NZ_CP046902.1"/>
</dbReference>
<accession>A0A6I6LQ97</accession>
<dbReference type="OrthoDB" id="6670599at2"/>
<name>A0A6I6LQ97_STUST</name>
<reference evidence="2 3" key="1">
    <citation type="submission" date="2019-12" db="EMBL/GenBank/DDBJ databases">
        <title>Complete genome sequence of Pseudomonas stutzeri.</title>
        <authorList>
            <person name="Lim S.R."/>
            <person name="Kim J.H."/>
        </authorList>
    </citation>
    <scope>NUCLEOTIDE SEQUENCE [LARGE SCALE GENOMIC DNA]</scope>
    <source>
        <strain evidence="2 3">PM101005</strain>
    </source>
</reference>
<protein>
    <submittedName>
        <fullName evidence="2">Uncharacterized protein</fullName>
    </submittedName>
</protein>
<organism evidence="2 3">
    <name type="scientific">Stutzerimonas stutzeri</name>
    <name type="common">Pseudomonas stutzeri</name>
    <dbReference type="NCBI Taxonomy" id="316"/>
    <lineage>
        <taxon>Bacteria</taxon>
        <taxon>Pseudomonadati</taxon>
        <taxon>Pseudomonadota</taxon>
        <taxon>Gammaproteobacteria</taxon>
        <taxon>Pseudomonadales</taxon>
        <taxon>Pseudomonadaceae</taxon>
        <taxon>Stutzerimonas</taxon>
    </lineage>
</organism>
<proteinExistence type="predicted"/>
<gene>
    <name evidence="2" type="ORF">GQA94_12955</name>
</gene>
<dbReference type="AlphaFoldDB" id="A0A6I6LQ97"/>
<dbReference type="EMBL" id="CP046902">
    <property type="protein sequence ID" value="QGZ30927.1"/>
    <property type="molecule type" value="Genomic_DNA"/>
</dbReference>